<comment type="caution">
    <text evidence="1">The sequence shown here is derived from an EMBL/GenBank/DDBJ whole genome shotgun (WGS) entry which is preliminary data.</text>
</comment>
<organism evidence="1 2">
    <name type="scientific">Limnofasciculus baicalensis BBK-W-15</name>
    <dbReference type="NCBI Taxonomy" id="2699891"/>
    <lineage>
        <taxon>Bacteria</taxon>
        <taxon>Bacillati</taxon>
        <taxon>Cyanobacteriota</taxon>
        <taxon>Cyanophyceae</taxon>
        <taxon>Coleofasciculales</taxon>
        <taxon>Coleofasciculaceae</taxon>
        <taxon>Limnofasciculus</taxon>
        <taxon>Limnofasciculus baicalensis</taxon>
    </lineage>
</organism>
<evidence type="ECO:0000313" key="1">
    <source>
        <dbReference type="EMBL" id="MCP2732009.1"/>
    </source>
</evidence>
<sequence length="189" mass="21336">MEDKSAWLAARDLPAKYLSVESYREVNDVTAQLGKKFSWWDIGNDCILSERATDIMKTALEAIARTYKEIRGQNLTLQKLVDAIASTLNTKPEEFCSDIKEVYIQTVLVILDTGSNLVSNPLLLKADEEIVISLYNTFEEIANVYQEQWGRKPRLKEVLTILTMSLESSLGYSVSDADGETYIDDIVVE</sequence>
<proteinExistence type="predicted"/>
<evidence type="ECO:0000313" key="2">
    <source>
        <dbReference type="Proteomes" id="UP001204953"/>
    </source>
</evidence>
<gene>
    <name evidence="1" type="ORF">NJ959_26610</name>
</gene>
<accession>A0AAE3GWY9</accession>
<dbReference type="AlphaFoldDB" id="A0AAE3GWY9"/>
<dbReference type="RefSeq" id="WP_254014737.1">
    <property type="nucleotide sequence ID" value="NZ_JAMZMM010000453.1"/>
</dbReference>
<dbReference type="Proteomes" id="UP001204953">
    <property type="component" value="Unassembled WGS sequence"/>
</dbReference>
<protein>
    <submittedName>
        <fullName evidence="1">Uncharacterized protein</fullName>
    </submittedName>
</protein>
<keyword evidence="2" id="KW-1185">Reference proteome</keyword>
<reference evidence="1" key="1">
    <citation type="submission" date="2022-06" db="EMBL/GenBank/DDBJ databases">
        <title>New cyanobacteria of genus Symplocastrum in benthos of Lake Baikal.</title>
        <authorList>
            <person name="Sorokovikova E."/>
            <person name="Tikhonova I."/>
            <person name="Krasnopeev A."/>
            <person name="Evseev P."/>
            <person name="Gladkikh A."/>
            <person name="Belykh O."/>
        </authorList>
    </citation>
    <scope>NUCLEOTIDE SEQUENCE</scope>
    <source>
        <strain evidence="1">BBK-W-15</strain>
    </source>
</reference>
<name>A0AAE3GWY9_9CYAN</name>
<dbReference type="EMBL" id="JAMZMM010000453">
    <property type="protein sequence ID" value="MCP2732009.1"/>
    <property type="molecule type" value="Genomic_DNA"/>
</dbReference>